<keyword evidence="3" id="KW-1185">Reference proteome</keyword>
<dbReference type="PANTHER" id="PTHR22870:SF440">
    <property type="entry name" value="RETINITIS PIGMENTOSA GTPASE REGULATOR B-RELATED"/>
    <property type="match status" value="1"/>
</dbReference>
<dbReference type="InterPro" id="IPR009091">
    <property type="entry name" value="RCC1/BLIP-II"/>
</dbReference>
<dbReference type="InterPro" id="IPR051210">
    <property type="entry name" value="Ub_ligase/GEF_domain"/>
</dbReference>
<dbReference type="Pfam" id="PF13540">
    <property type="entry name" value="RCC1_2"/>
    <property type="match status" value="1"/>
</dbReference>
<organism evidence="2 3">
    <name type="scientific">Naegleria fowleri</name>
    <name type="common">Brain eating amoeba</name>
    <dbReference type="NCBI Taxonomy" id="5763"/>
    <lineage>
        <taxon>Eukaryota</taxon>
        <taxon>Discoba</taxon>
        <taxon>Heterolobosea</taxon>
        <taxon>Tetramitia</taxon>
        <taxon>Eutetramitia</taxon>
        <taxon>Vahlkampfiidae</taxon>
        <taxon>Naegleria</taxon>
    </lineage>
</organism>
<evidence type="ECO:0000256" key="1">
    <source>
        <dbReference type="ARBA" id="ARBA00022737"/>
    </source>
</evidence>
<dbReference type="VEuPathDB" id="AmoebaDB:FDP41_012597"/>
<accession>A0A6A5BVT7</accession>
<evidence type="ECO:0000313" key="2">
    <source>
        <dbReference type="EMBL" id="KAF0981337.1"/>
    </source>
</evidence>
<dbReference type="RefSeq" id="XP_044566050.1">
    <property type="nucleotide sequence ID" value="XM_044703133.1"/>
</dbReference>
<dbReference type="Gene3D" id="2.130.10.30">
    <property type="entry name" value="Regulator of chromosome condensation 1/beta-lactamase-inhibitor protein II"/>
    <property type="match status" value="2"/>
</dbReference>
<sequence>MVRSIPQHDVYTCGENSYGQLFTSSSHHAGIPSREFTLNNGLKETLKNQKFITLIDAGDDFTAFVTHDNCLYMSGFNADNLYGLPITEDKIRQEQQQHNYFNNYYYSTYACNTSTFIVDAPTQVPAKYFKNEEITHLSCGSNHACVVTDREHVYVFGLLPSETKCVKLIPEKHFDDNYVINMKDERNLVSLIGSGLNFTVLIVNSMDIYIMTRKYSETPHPYYYYSGETASQQDTFPYQKGKFIHLNKKCKALKGTTIRYLACGRAHFVVVNEKNEIYGLGSNAEGQLAQKIGTNAFHEEFCKITIPTQETITGVECGYLYTIVICGSKIYAAGDNQYGYVCENDDSKFLLNLYSRQLGLGFKRRVYEMTEVISCGEEIRVTAGRHHTLIHLVRSNQLMASGFNSDGQLGIRDPPDERFGLSVSNLSHQTIVREFVLLDYKFDKRISHVLCGRGTSIIVTQTGFSEMQFKQKLHLVQSHYCKFTDISIIPNERSLR</sequence>
<name>A0A6A5BVT7_NAEFO</name>
<gene>
    <name evidence="2" type="ORF">FDP41_012597</name>
</gene>
<comment type="caution">
    <text evidence="2">The sequence shown here is derived from an EMBL/GenBank/DDBJ whole genome shotgun (WGS) entry which is preliminary data.</text>
</comment>
<dbReference type="Proteomes" id="UP000444721">
    <property type="component" value="Unassembled WGS sequence"/>
</dbReference>
<dbReference type="OMA" id="TIRYLAC"/>
<dbReference type="VEuPathDB" id="AmoebaDB:NfTy_024240"/>
<proteinExistence type="predicted"/>
<dbReference type="EMBL" id="VFQX01000015">
    <property type="protein sequence ID" value="KAF0981337.1"/>
    <property type="molecule type" value="Genomic_DNA"/>
</dbReference>
<dbReference type="GeneID" id="68119812"/>
<reference evidence="2 3" key="1">
    <citation type="journal article" date="2019" name="Sci. Rep.">
        <title>Nanopore sequencing improves the draft genome of the human pathogenic amoeba Naegleria fowleri.</title>
        <authorList>
            <person name="Liechti N."/>
            <person name="Schurch N."/>
            <person name="Bruggmann R."/>
            <person name="Wittwer M."/>
        </authorList>
    </citation>
    <scope>NUCLEOTIDE SEQUENCE [LARGE SCALE GENOMIC DNA]</scope>
    <source>
        <strain evidence="2 3">ATCC 30894</strain>
    </source>
</reference>
<dbReference type="OrthoDB" id="10253607at2759"/>
<dbReference type="AlphaFoldDB" id="A0A6A5BVT7"/>
<protein>
    <submittedName>
        <fullName evidence="2">Uncharacterized protein</fullName>
    </submittedName>
</protein>
<dbReference type="SUPFAM" id="SSF50985">
    <property type="entry name" value="RCC1/BLIP-II"/>
    <property type="match status" value="2"/>
</dbReference>
<dbReference type="PANTHER" id="PTHR22870">
    <property type="entry name" value="REGULATOR OF CHROMOSOME CONDENSATION"/>
    <property type="match status" value="1"/>
</dbReference>
<keyword evidence="1" id="KW-0677">Repeat</keyword>
<dbReference type="VEuPathDB" id="AmoebaDB:NF0123120"/>
<evidence type="ECO:0000313" key="3">
    <source>
        <dbReference type="Proteomes" id="UP000444721"/>
    </source>
</evidence>